<keyword evidence="4" id="KW-0378">Hydrolase</keyword>
<evidence type="ECO:0000256" key="3">
    <source>
        <dbReference type="ARBA" id="ARBA00022723"/>
    </source>
</evidence>
<sequence length="444" mass="50687">MKFLLKKYITTYIIFRKVKFVKKYVYGIFIDTEDLYTDLFQNYVSRYGKNYTFDLKLKLMGAQPQETAKIIIAELELPVTVEEFLTETGKGYEELFTKSQLMPGAKRLIEHLHNKKIPIGLATSSTKKSYDLKVQNRHEELFALFPYKTLGSSDPEVKKGKPHPDIFLVAANRFPDKPKPEQCLVFEDSVNGVQAARAAGMQVVMVPDPRVDKSLTMQATQVIKSLEDFKPELFDTEDLYTIGFQKVASRFGKEFTFALKTKITGSHSREFSATIINDLELPMTIEEFMEETRQIFNDLFPQSSILPGVSKLIRHLHDHNIPIGLATSSSKESYDLKTRNHQQLFDLIPYKTWGTSDPEVKRGKPHPDIFFVAASKYPDKPEPEKCLVFEDSLNGVRAARAAGMQVVMVPDPRLDRSLTQEATLVLNSMEEFKPEDFGLPPYTE</sequence>
<dbReference type="PANTHER" id="PTHR18901:SF38">
    <property type="entry name" value="PSEUDOURIDINE-5'-PHOSPHATASE"/>
    <property type="match status" value="1"/>
</dbReference>
<comment type="similarity">
    <text evidence="2">Belongs to the HAD-like hydrolase superfamily. CbbY/CbbZ/Gph/YieH family.</text>
</comment>
<evidence type="ECO:0000256" key="1">
    <source>
        <dbReference type="ARBA" id="ARBA00001946"/>
    </source>
</evidence>
<dbReference type="EMBL" id="JH668505">
    <property type="protein sequence ID" value="KAG6456125.1"/>
    <property type="molecule type" value="Genomic_DNA"/>
</dbReference>
<evidence type="ECO:0000313" key="10">
    <source>
        <dbReference type="Proteomes" id="UP000791440"/>
    </source>
</evidence>
<evidence type="ECO:0000256" key="7">
    <source>
        <dbReference type="ARBA" id="ARBA00066578"/>
    </source>
</evidence>
<comment type="cofactor">
    <cofactor evidence="1">
        <name>Mg(2+)</name>
        <dbReference type="ChEBI" id="CHEBI:18420"/>
    </cofactor>
</comment>
<dbReference type="AlphaFoldDB" id="A0A922CQW0"/>
<dbReference type="EC" id="3.1.3.96" evidence="7"/>
<dbReference type="FunFam" id="3.40.50.1000:FF:000055">
    <property type="entry name" value="Haloacid dehalogenase-like hydrolase family protein"/>
    <property type="match status" value="2"/>
</dbReference>
<accession>A0A922CQW0</accession>
<protein>
    <recommendedName>
        <fullName evidence="7">pseudouridine 5'-phosphatase</fullName>
        <ecNumber evidence="7">3.1.3.96</ecNumber>
    </recommendedName>
    <alternativeName>
        <fullName evidence="8">Pseudouridine-5'-monophosphatase</fullName>
    </alternativeName>
</protein>
<dbReference type="NCBIfam" id="TIGR01509">
    <property type="entry name" value="HAD-SF-IA-v3"/>
    <property type="match status" value="2"/>
</dbReference>
<dbReference type="Proteomes" id="UP000791440">
    <property type="component" value="Unassembled WGS sequence"/>
</dbReference>
<evidence type="ECO:0000256" key="8">
    <source>
        <dbReference type="ARBA" id="ARBA00083904"/>
    </source>
</evidence>
<dbReference type="InterPro" id="IPR006439">
    <property type="entry name" value="HAD-SF_hydro_IA"/>
</dbReference>
<name>A0A922CQW0_MANSE</name>
<evidence type="ECO:0000256" key="2">
    <source>
        <dbReference type="ARBA" id="ARBA00006171"/>
    </source>
</evidence>
<evidence type="ECO:0000256" key="4">
    <source>
        <dbReference type="ARBA" id="ARBA00022801"/>
    </source>
</evidence>
<dbReference type="GO" id="GO:0046872">
    <property type="term" value="F:metal ion binding"/>
    <property type="evidence" value="ECO:0007669"/>
    <property type="project" value="UniProtKB-KW"/>
</dbReference>
<evidence type="ECO:0000256" key="5">
    <source>
        <dbReference type="ARBA" id="ARBA00022842"/>
    </source>
</evidence>
<gene>
    <name evidence="9" type="ORF">O3G_MSEX009556</name>
</gene>
<comment type="caution">
    <text evidence="9">The sequence shown here is derived from an EMBL/GenBank/DDBJ whole genome shotgun (WGS) entry which is preliminary data.</text>
</comment>
<evidence type="ECO:0000313" key="9">
    <source>
        <dbReference type="EMBL" id="KAG6456125.1"/>
    </source>
</evidence>
<proteinExistence type="inferred from homology"/>
<keyword evidence="3" id="KW-0479">Metal-binding</keyword>
<keyword evidence="10" id="KW-1185">Reference proteome</keyword>
<reference evidence="9" key="2">
    <citation type="submission" date="2020-12" db="EMBL/GenBank/DDBJ databases">
        <authorList>
            <person name="Kanost M."/>
        </authorList>
    </citation>
    <scope>NUCLEOTIDE SEQUENCE</scope>
</reference>
<organism evidence="9 10">
    <name type="scientific">Manduca sexta</name>
    <name type="common">Tobacco hawkmoth</name>
    <name type="synonym">Tobacco hornworm</name>
    <dbReference type="NCBI Taxonomy" id="7130"/>
    <lineage>
        <taxon>Eukaryota</taxon>
        <taxon>Metazoa</taxon>
        <taxon>Ecdysozoa</taxon>
        <taxon>Arthropoda</taxon>
        <taxon>Hexapoda</taxon>
        <taxon>Insecta</taxon>
        <taxon>Pterygota</taxon>
        <taxon>Neoptera</taxon>
        <taxon>Endopterygota</taxon>
        <taxon>Lepidoptera</taxon>
        <taxon>Glossata</taxon>
        <taxon>Ditrysia</taxon>
        <taxon>Bombycoidea</taxon>
        <taxon>Sphingidae</taxon>
        <taxon>Sphinginae</taxon>
        <taxon>Sphingini</taxon>
        <taxon>Manduca</taxon>
    </lineage>
</organism>
<dbReference type="PANTHER" id="PTHR18901">
    <property type="entry name" value="2-DEOXYGLUCOSE-6-PHOSPHATE PHOSPHATASE 2"/>
    <property type="match status" value="1"/>
</dbReference>
<dbReference type="Pfam" id="PF00702">
    <property type="entry name" value="Hydrolase"/>
    <property type="match status" value="1"/>
</dbReference>
<dbReference type="FunFam" id="1.10.150.240:FF:000001">
    <property type="entry name" value="Haloacid dehalogenase-like hydrolase domain"/>
    <property type="match status" value="2"/>
</dbReference>
<dbReference type="Pfam" id="PF13419">
    <property type="entry name" value="HAD_2"/>
    <property type="match status" value="1"/>
</dbReference>
<keyword evidence="5" id="KW-0460">Magnesium</keyword>
<dbReference type="InterPro" id="IPR041492">
    <property type="entry name" value="HAD_2"/>
</dbReference>
<reference evidence="9" key="1">
    <citation type="journal article" date="2016" name="Insect Biochem. Mol. Biol.">
        <title>Multifaceted biological insights from a draft genome sequence of the tobacco hornworm moth, Manduca sexta.</title>
        <authorList>
            <person name="Kanost M.R."/>
            <person name="Arrese E.L."/>
            <person name="Cao X."/>
            <person name="Chen Y.R."/>
            <person name="Chellapilla S."/>
            <person name="Goldsmith M.R."/>
            <person name="Grosse-Wilde E."/>
            <person name="Heckel D.G."/>
            <person name="Herndon N."/>
            <person name="Jiang H."/>
            <person name="Papanicolaou A."/>
            <person name="Qu J."/>
            <person name="Soulages J.L."/>
            <person name="Vogel H."/>
            <person name="Walters J."/>
            <person name="Waterhouse R.M."/>
            <person name="Ahn S.J."/>
            <person name="Almeida F.C."/>
            <person name="An C."/>
            <person name="Aqrawi P."/>
            <person name="Bretschneider A."/>
            <person name="Bryant W.B."/>
            <person name="Bucks S."/>
            <person name="Chao H."/>
            <person name="Chevignon G."/>
            <person name="Christen J.M."/>
            <person name="Clarke D.F."/>
            <person name="Dittmer N.T."/>
            <person name="Ferguson L.C.F."/>
            <person name="Garavelou S."/>
            <person name="Gordon K.H.J."/>
            <person name="Gunaratna R.T."/>
            <person name="Han Y."/>
            <person name="Hauser F."/>
            <person name="He Y."/>
            <person name="Heidel-Fischer H."/>
            <person name="Hirsh A."/>
            <person name="Hu Y."/>
            <person name="Jiang H."/>
            <person name="Kalra D."/>
            <person name="Klinner C."/>
            <person name="Konig C."/>
            <person name="Kovar C."/>
            <person name="Kroll A.R."/>
            <person name="Kuwar S.S."/>
            <person name="Lee S.L."/>
            <person name="Lehman R."/>
            <person name="Li K."/>
            <person name="Li Z."/>
            <person name="Liang H."/>
            <person name="Lovelace S."/>
            <person name="Lu Z."/>
            <person name="Mansfield J.H."/>
            <person name="McCulloch K.J."/>
            <person name="Mathew T."/>
            <person name="Morton B."/>
            <person name="Muzny D.M."/>
            <person name="Neunemann D."/>
            <person name="Ongeri F."/>
            <person name="Pauchet Y."/>
            <person name="Pu L.L."/>
            <person name="Pyrousis I."/>
            <person name="Rao X.J."/>
            <person name="Redding A."/>
            <person name="Roesel C."/>
            <person name="Sanchez-Gracia A."/>
            <person name="Schaack S."/>
            <person name="Shukla A."/>
            <person name="Tetreau G."/>
            <person name="Wang Y."/>
            <person name="Xiong G.H."/>
            <person name="Traut W."/>
            <person name="Walsh T.K."/>
            <person name="Worley K.C."/>
            <person name="Wu D."/>
            <person name="Wu W."/>
            <person name="Wu Y.Q."/>
            <person name="Zhang X."/>
            <person name="Zou Z."/>
            <person name="Zucker H."/>
            <person name="Briscoe A.D."/>
            <person name="Burmester T."/>
            <person name="Clem R.J."/>
            <person name="Feyereisen R."/>
            <person name="Grimmelikhuijzen C.J.P."/>
            <person name="Hamodrakas S.J."/>
            <person name="Hansson B.S."/>
            <person name="Huguet E."/>
            <person name="Jermiin L.S."/>
            <person name="Lan Q."/>
            <person name="Lehman H.K."/>
            <person name="Lorenzen M."/>
            <person name="Merzendorfer H."/>
            <person name="Michalopoulos I."/>
            <person name="Morton D.B."/>
            <person name="Muthukrishnan S."/>
            <person name="Oakeshott J.G."/>
            <person name="Palmer W."/>
            <person name="Park Y."/>
            <person name="Passarelli A.L."/>
            <person name="Rozas J."/>
            <person name="Schwartz L.M."/>
            <person name="Smith W."/>
            <person name="Southgate A."/>
            <person name="Vilcinskas A."/>
            <person name="Vogt R."/>
            <person name="Wang P."/>
            <person name="Werren J."/>
            <person name="Yu X.Q."/>
            <person name="Zhou J.J."/>
            <person name="Brown S.J."/>
            <person name="Scherer S.E."/>
            <person name="Richards S."/>
            <person name="Blissard G.W."/>
        </authorList>
    </citation>
    <scope>NUCLEOTIDE SEQUENCE</scope>
</reference>
<dbReference type="GO" id="GO:1990738">
    <property type="term" value="F:pseudouridine 5'-phosphatase activity"/>
    <property type="evidence" value="ECO:0007669"/>
    <property type="project" value="UniProtKB-EC"/>
</dbReference>
<evidence type="ECO:0000256" key="6">
    <source>
        <dbReference type="ARBA" id="ARBA00052504"/>
    </source>
</evidence>
<comment type="catalytic activity">
    <reaction evidence="6">
        <text>psi-UMP + H2O = pseudouridine + phosphate</text>
        <dbReference type="Rhea" id="RHEA:10944"/>
        <dbReference type="ChEBI" id="CHEBI:15377"/>
        <dbReference type="ChEBI" id="CHEBI:17802"/>
        <dbReference type="ChEBI" id="CHEBI:43474"/>
        <dbReference type="ChEBI" id="CHEBI:58380"/>
        <dbReference type="EC" id="3.1.3.96"/>
    </reaction>
</comment>